<evidence type="ECO:0000313" key="5">
    <source>
        <dbReference type="Proteomes" id="UP000233551"/>
    </source>
</evidence>
<dbReference type="InterPro" id="IPR045281">
    <property type="entry name" value="CONSTANS-like"/>
</dbReference>
<dbReference type="InterPro" id="IPR010402">
    <property type="entry name" value="CCT_domain"/>
</dbReference>
<dbReference type="AlphaFoldDB" id="A0A2I0J3X7"/>
<organism evidence="4 5">
    <name type="scientific">Punica granatum</name>
    <name type="common">Pomegranate</name>
    <dbReference type="NCBI Taxonomy" id="22663"/>
    <lineage>
        <taxon>Eukaryota</taxon>
        <taxon>Viridiplantae</taxon>
        <taxon>Streptophyta</taxon>
        <taxon>Embryophyta</taxon>
        <taxon>Tracheophyta</taxon>
        <taxon>Spermatophyta</taxon>
        <taxon>Magnoliopsida</taxon>
        <taxon>eudicotyledons</taxon>
        <taxon>Gunneridae</taxon>
        <taxon>Pentapetalae</taxon>
        <taxon>rosids</taxon>
        <taxon>malvids</taxon>
        <taxon>Myrtales</taxon>
        <taxon>Lythraceae</taxon>
        <taxon>Punica</taxon>
    </lineage>
</organism>
<dbReference type="PANTHER" id="PTHR31319">
    <property type="entry name" value="ZINC FINGER PROTEIN CONSTANS-LIKE 4"/>
    <property type="match status" value="1"/>
</dbReference>
<dbReference type="PANTHER" id="PTHR31319:SF103">
    <property type="entry name" value="CCT MOTIF FAMILY PROTEIN"/>
    <property type="match status" value="1"/>
</dbReference>
<dbReference type="GO" id="GO:0005634">
    <property type="term" value="C:nucleus"/>
    <property type="evidence" value="ECO:0007669"/>
    <property type="project" value="UniProtKB-SubCell"/>
</dbReference>
<comment type="caution">
    <text evidence="4">The sequence shown here is derived from an EMBL/GenBank/DDBJ whole genome shotgun (WGS) entry which is preliminary data.</text>
</comment>
<sequence>MSSDLFIYDSNLQFMPDDPPFPLCDSTMIDSLDILFPDPIDQLSSAANCSPLLSTSPPSHQLESLSLHTAVSSDFTGWFPDHTTCSFGSVQEGTVKAEGSPVGYEAFAGPHSYGGHESGFTNAVKYMQRSYSINSLEEKQAAALFHPQFDAVMESADHLQGQAGMMSSPESCIPGAQMRRVCSAGDLQRSSLSSPLRIESAFPDEANLKVGRYSVQERKERILKYRAKRTQRNFTKTIKYACRKTLADTRPRIRGRFARNDEIGELPKAPCSAREDDDEDHDLWLALQEEGEFGAGRGGPFLGNSYGQTQFNYSYGYQN</sequence>
<dbReference type="STRING" id="22663.A0A2I0J3X7"/>
<dbReference type="PROSITE" id="PS51017">
    <property type="entry name" value="CCT"/>
    <property type="match status" value="1"/>
</dbReference>
<dbReference type="EMBL" id="PGOL01002071">
    <property type="protein sequence ID" value="PKI50938.1"/>
    <property type="molecule type" value="Genomic_DNA"/>
</dbReference>
<evidence type="ECO:0000313" key="4">
    <source>
        <dbReference type="EMBL" id="PKI50938.1"/>
    </source>
</evidence>
<proteinExistence type="predicted"/>
<evidence type="ECO:0000256" key="3">
    <source>
        <dbReference type="PROSITE-ProRule" id="PRU00357"/>
    </source>
</evidence>
<accession>A0A2I0J3X7</accession>
<keyword evidence="5" id="KW-1185">Reference proteome</keyword>
<evidence type="ECO:0000256" key="2">
    <source>
        <dbReference type="ARBA" id="ARBA00023242"/>
    </source>
</evidence>
<keyword evidence="2 3" id="KW-0539">Nucleus</keyword>
<dbReference type="Proteomes" id="UP000233551">
    <property type="component" value="Unassembled WGS sequence"/>
</dbReference>
<evidence type="ECO:0000256" key="1">
    <source>
        <dbReference type="ARBA" id="ARBA00004123"/>
    </source>
</evidence>
<name>A0A2I0J3X7_PUNGR</name>
<protein>
    <submittedName>
        <fullName evidence="4">Uncharacterized protein</fullName>
    </submittedName>
</protein>
<reference evidence="4 5" key="1">
    <citation type="submission" date="2017-11" db="EMBL/GenBank/DDBJ databases">
        <title>De-novo sequencing of pomegranate (Punica granatum L.) genome.</title>
        <authorList>
            <person name="Akparov Z."/>
            <person name="Amiraslanov A."/>
            <person name="Hajiyeva S."/>
            <person name="Abbasov M."/>
            <person name="Kaur K."/>
            <person name="Hamwieh A."/>
            <person name="Solovyev V."/>
            <person name="Salamov A."/>
            <person name="Braich B."/>
            <person name="Kosarev P."/>
            <person name="Mahmoud A."/>
            <person name="Hajiyev E."/>
            <person name="Babayeva S."/>
            <person name="Izzatullayeva V."/>
            <person name="Mammadov A."/>
            <person name="Mammadov A."/>
            <person name="Sharifova S."/>
            <person name="Ojaghi J."/>
            <person name="Eynullazada K."/>
            <person name="Bayramov B."/>
            <person name="Abdulazimova A."/>
            <person name="Shahmuradov I."/>
        </authorList>
    </citation>
    <scope>NUCLEOTIDE SEQUENCE [LARGE SCALE GENOMIC DNA]</scope>
    <source>
        <strain evidence="5">cv. AG2017</strain>
        <tissue evidence="4">Leaf</tissue>
    </source>
</reference>
<dbReference type="GO" id="GO:0003700">
    <property type="term" value="F:DNA-binding transcription factor activity"/>
    <property type="evidence" value="ECO:0007669"/>
    <property type="project" value="TreeGrafter"/>
</dbReference>
<dbReference type="GO" id="GO:0009909">
    <property type="term" value="P:regulation of flower development"/>
    <property type="evidence" value="ECO:0007669"/>
    <property type="project" value="InterPro"/>
</dbReference>
<dbReference type="OrthoDB" id="153872at2759"/>
<dbReference type="GeneID" id="116203097"/>
<gene>
    <name evidence="4" type="ORF">CRG98_028668</name>
</gene>
<dbReference type="Pfam" id="PF06203">
    <property type="entry name" value="CCT"/>
    <property type="match status" value="1"/>
</dbReference>
<comment type="subcellular location">
    <subcellularLocation>
        <location evidence="1 3">Nucleus</location>
    </subcellularLocation>
</comment>